<dbReference type="STRING" id="1715691.TA5113_02563"/>
<evidence type="ECO:0000256" key="1">
    <source>
        <dbReference type="SAM" id="Coils"/>
    </source>
</evidence>
<reference evidence="5" key="1">
    <citation type="submission" date="2015-09" db="EMBL/GenBank/DDBJ databases">
        <authorList>
            <person name="Rodrigo-Torres Lidia"/>
            <person name="Arahal R.David."/>
        </authorList>
    </citation>
    <scope>NUCLEOTIDE SEQUENCE [LARGE SCALE GENOMIC DNA]</scope>
    <source>
        <strain evidence="5">CECT 5114</strain>
    </source>
</reference>
<name>A0A0P1IVU6_9RHOB</name>
<feature type="domain" description="Flp pilus assembly protein RcpC/CpaB" evidence="3">
    <location>
        <begin position="134"/>
        <end position="235"/>
    </location>
</feature>
<keyword evidence="5" id="KW-1185">Reference proteome</keyword>
<dbReference type="OrthoDB" id="163768at2"/>
<evidence type="ECO:0000256" key="2">
    <source>
        <dbReference type="SAM" id="MobiDB-lite"/>
    </source>
</evidence>
<dbReference type="EMBL" id="CYUE01000025">
    <property type="protein sequence ID" value="CUK27596.1"/>
    <property type="molecule type" value="Genomic_DNA"/>
</dbReference>
<feature type="coiled-coil region" evidence="1">
    <location>
        <begin position="260"/>
        <end position="314"/>
    </location>
</feature>
<dbReference type="Pfam" id="PF16976">
    <property type="entry name" value="RcpC"/>
    <property type="match status" value="1"/>
</dbReference>
<feature type="region of interest" description="Disordered" evidence="2">
    <location>
        <begin position="358"/>
        <end position="382"/>
    </location>
</feature>
<sequence>MRFSTVASLLVAVIIAIVAVFGFQQWLENERTSIQANLESRLLAEAEKAAEEAKAPKNTIVVADRRLAFGNLIDANVLQEIEWTSNIKPEGSFSKISDVVVGDTEETRRFALTQIELGEPILASKITVPGQRAKLSAALTPGLKAVSIRVNDVLGVAGFVLPGDRVDVMLTRGGKSSRYVDVLLQGVRVLAIDQVADERRDKPSVVRTVTFEVNTIEAQKLVLGANVGVLSLALRNVGSNELEELERITTKDLNEQDAADDLIRARNEQLQIDAEKAEQDERFSSLETLIQSLSDGVNQRLEGVEEKIETQEQVVEVAPEPVVEVAPEPKPAPIVAIRSTKVNVGVIRNGKRVDYKVSRGDDEAEELGFEETGETTTTVDAQ</sequence>
<dbReference type="InterPro" id="IPR031571">
    <property type="entry name" value="RcpC_dom"/>
</dbReference>
<dbReference type="InterPro" id="IPR017592">
    <property type="entry name" value="Pilus_assmbl_Flp-typ_CpaB"/>
</dbReference>
<evidence type="ECO:0000259" key="3">
    <source>
        <dbReference type="Pfam" id="PF16976"/>
    </source>
</evidence>
<dbReference type="NCBIfam" id="TIGR03177">
    <property type="entry name" value="pilus_cpaB"/>
    <property type="match status" value="1"/>
</dbReference>
<gene>
    <name evidence="4" type="ORF">TA5114_03424</name>
</gene>
<keyword evidence="1" id="KW-0175">Coiled coil</keyword>
<protein>
    <submittedName>
        <fullName evidence="4">Flp pilus assembly protein CpaB</fullName>
    </submittedName>
</protein>
<dbReference type="Proteomes" id="UP000051184">
    <property type="component" value="Unassembled WGS sequence"/>
</dbReference>
<proteinExistence type="predicted"/>
<evidence type="ECO:0000313" key="5">
    <source>
        <dbReference type="Proteomes" id="UP000051184"/>
    </source>
</evidence>
<dbReference type="RefSeq" id="WP_058316753.1">
    <property type="nucleotide sequence ID" value="NZ_CYTO01000024.1"/>
</dbReference>
<accession>A0A0P1IVU6</accession>
<organism evidence="4 5">
    <name type="scientific">Cognatishimia activa</name>
    <dbReference type="NCBI Taxonomy" id="1715691"/>
    <lineage>
        <taxon>Bacteria</taxon>
        <taxon>Pseudomonadati</taxon>
        <taxon>Pseudomonadota</taxon>
        <taxon>Alphaproteobacteria</taxon>
        <taxon>Rhodobacterales</taxon>
        <taxon>Paracoccaceae</taxon>
        <taxon>Cognatishimia</taxon>
    </lineage>
</organism>
<feature type="compositionally biased region" description="Acidic residues" evidence="2">
    <location>
        <begin position="362"/>
        <end position="373"/>
    </location>
</feature>
<dbReference type="AlphaFoldDB" id="A0A0P1IVU6"/>
<dbReference type="CDD" id="cd11614">
    <property type="entry name" value="SAF_CpaB_FlgA_like"/>
    <property type="match status" value="1"/>
</dbReference>
<evidence type="ECO:0000313" key="4">
    <source>
        <dbReference type="EMBL" id="CUK27596.1"/>
    </source>
</evidence>